<protein>
    <submittedName>
        <fullName evidence="1">Uncharacterized protein</fullName>
    </submittedName>
</protein>
<dbReference type="EMBL" id="GBRH01277569">
    <property type="protein sequence ID" value="JAD20326.1"/>
    <property type="molecule type" value="Transcribed_RNA"/>
</dbReference>
<organism evidence="1">
    <name type="scientific">Arundo donax</name>
    <name type="common">Giant reed</name>
    <name type="synonym">Donax arundinaceus</name>
    <dbReference type="NCBI Taxonomy" id="35708"/>
    <lineage>
        <taxon>Eukaryota</taxon>
        <taxon>Viridiplantae</taxon>
        <taxon>Streptophyta</taxon>
        <taxon>Embryophyta</taxon>
        <taxon>Tracheophyta</taxon>
        <taxon>Spermatophyta</taxon>
        <taxon>Magnoliopsida</taxon>
        <taxon>Liliopsida</taxon>
        <taxon>Poales</taxon>
        <taxon>Poaceae</taxon>
        <taxon>PACMAD clade</taxon>
        <taxon>Arundinoideae</taxon>
        <taxon>Arundineae</taxon>
        <taxon>Arundo</taxon>
    </lineage>
</organism>
<reference evidence="1" key="2">
    <citation type="journal article" date="2015" name="Data Brief">
        <title>Shoot transcriptome of the giant reed, Arundo donax.</title>
        <authorList>
            <person name="Barrero R.A."/>
            <person name="Guerrero F.D."/>
            <person name="Moolhuijzen P."/>
            <person name="Goolsby J.A."/>
            <person name="Tidwell J."/>
            <person name="Bellgard S.E."/>
            <person name="Bellgard M.I."/>
        </authorList>
    </citation>
    <scope>NUCLEOTIDE SEQUENCE</scope>
    <source>
        <tissue evidence="1">Shoot tissue taken approximately 20 cm above the soil surface</tissue>
    </source>
</reference>
<evidence type="ECO:0000313" key="1">
    <source>
        <dbReference type="EMBL" id="JAD20326.1"/>
    </source>
</evidence>
<dbReference type="AlphaFoldDB" id="A0A0A8Y2C9"/>
<name>A0A0A8Y2C9_ARUDO</name>
<accession>A0A0A8Y2C9</accession>
<sequence>MAATVEEEGWQVTPRQRQ</sequence>
<proteinExistence type="predicted"/>
<reference evidence="1" key="1">
    <citation type="submission" date="2014-09" db="EMBL/GenBank/DDBJ databases">
        <authorList>
            <person name="Magalhaes I.L.F."/>
            <person name="Oliveira U."/>
            <person name="Santos F.R."/>
            <person name="Vidigal T.H.D.A."/>
            <person name="Brescovit A.D."/>
            <person name="Santos A.J."/>
        </authorList>
    </citation>
    <scope>NUCLEOTIDE SEQUENCE</scope>
    <source>
        <tissue evidence="1">Shoot tissue taken approximately 20 cm above the soil surface</tissue>
    </source>
</reference>